<dbReference type="EMBL" id="JACHGW010000001">
    <property type="protein sequence ID" value="MBB6049004.1"/>
    <property type="molecule type" value="Genomic_DNA"/>
</dbReference>
<dbReference type="AlphaFoldDB" id="A0A7W9SN99"/>
<evidence type="ECO:0000313" key="2">
    <source>
        <dbReference type="Proteomes" id="UP000520814"/>
    </source>
</evidence>
<organism evidence="1 2">
    <name type="scientific">Armatimonas rosea</name>
    <dbReference type="NCBI Taxonomy" id="685828"/>
    <lineage>
        <taxon>Bacteria</taxon>
        <taxon>Bacillati</taxon>
        <taxon>Armatimonadota</taxon>
        <taxon>Armatimonadia</taxon>
        <taxon>Armatimonadales</taxon>
        <taxon>Armatimonadaceae</taxon>
        <taxon>Armatimonas</taxon>
    </lineage>
</organism>
<evidence type="ECO:0008006" key="3">
    <source>
        <dbReference type="Google" id="ProtNLM"/>
    </source>
</evidence>
<reference evidence="1 2" key="1">
    <citation type="submission" date="2020-08" db="EMBL/GenBank/DDBJ databases">
        <title>Genomic Encyclopedia of Type Strains, Phase IV (KMG-IV): sequencing the most valuable type-strain genomes for metagenomic binning, comparative biology and taxonomic classification.</title>
        <authorList>
            <person name="Goeker M."/>
        </authorList>
    </citation>
    <scope>NUCLEOTIDE SEQUENCE [LARGE SCALE GENOMIC DNA]</scope>
    <source>
        <strain evidence="1 2">DSM 23562</strain>
    </source>
</reference>
<gene>
    <name evidence="1" type="ORF">HNQ39_000766</name>
</gene>
<proteinExistence type="predicted"/>
<dbReference type="Proteomes" id="UP000520814">
    <property type="component" value="Unassembled WGS sequence"/>
</dbReference>
<name>A0A7W9SN99_ARMRO</name>
<comment type="caution">
    <text evidence="1">The sequence shown here is derived from an EMBL/GenBank/DDBJ whole genome shotgun (WGS) entry which is preliminary data.</text>
</comment>
<sequence length="279" mass="29767">MNPLLALTLLCLSTPQETTKTPPQRVSTKRPAAQTKTVVGVITALDATKNTLTLQPDNGTAALSVTIAPDAAFTKKNELAKFTDFKPDDHVSARLSIRPDRPAEGVLRAMKDADTAAETKKTATAIYTGTVVTSSLTNLDAKDKDGKTTRFRISEKTSFLKGGKPAKPTDFALDNPVAVIARSSASGNLLASIVADSASAAEQAKNDALSTWTGQVTEKKDGLITLKRDDGAVRTLQIASTSAELFEKLTVGRRAHLHLVKGEPDKDGHRTTDRFTNAR</sequence>
<accession>A0A7W9SN99</accession>
<evidence type="ECO:0000313" key="1">
    <source>
        <dbReference type="EMBL" id="MBB6049004.1"/>
    </source>
</evidence>
<protein>
    <recommendedName>
        <fullName evidence="3">DUF5666 domain-containing protein</fullName>
    </recommendedName>
</protein>
<dbReference type="RefSeq" id="WP_184192624.1">
    <property type="nucleotide sequence ID" value="NZ_JACHGW010000001.1"/>
</dbReference>
<keyword evidence="2" id="KW-1185">Reference proteome</keyword>